<dbReference type="EMBL" id="WXFA01000011">
    <property type="protein sequence ID" value="MBM3092762.1"/>
    <property type="molecule type" value="Genomic_DNA"/>
</dbReference>
<feature type="domain" description="PAS" evidence="14">
    <location>
        <begin position="576"/>
        <end position="653"/>
    </location>
</feature>
<keyword evidence="10 12" id="KW-0472">Membrane</keyword>
<dbReference type="Pfam" id="PF08447">
    <property type="entry name" value="PAS_3"/>
    <property type="match status" value="3"/>
</dbReference>
<feature type="transmembrane region" description="Helical" evidence="12">
    <location>
        <begin position="197"/>
        <end position="217"/>
    </location>
</feature>
<comment type="catalytic activity">
    <reaction evidence="1">
        <text>ATP + protein L-histidine = ADP + protein N-phospho-L-histidine.</text>
        <dbReference type="EC" id="2.7.13.3"/>
    </reaction>
</comment>
<dbReference type="Pfam" id="PF02518">
    <property type="entry name" value="HATPase_c"/>
    <property type="match status" value="1"/>
</dbReference>
<dbReference type="SMART" id="SM00388">
    <property type="entry name" value="HisKA"/>
    <property type="match status" value="1"/>
</dbReference>
<dbReference type="SMART" id="SM00387">
    <property type="entry name" value="HATPase_c"/>
    <property type="match status" value="1"/>
</dbReference>
<dbReference type="PANTHER" id="PTHR43304">
    <property type="entry name" value="PHYTOCHROME-LIKE PROTEIN CPH1"/>
    <property type="match status" value="1"/>
</dbReference>
<feature type="region of interest" description="Disordered" evidence="11">
    <location>
        <begin position="945"/>
        <end position="965"/>
    </location>
</feature>
<protein>
    <recommendedName>
        <fullName evidence="3">histidine kinase</fullName>
        <ecNumber evidence="3">2.7.13.3</ecNumber>
    </recommendedName>
</protein>
<keyword evidence="8" id="KW-0418">Kinase</keyword>
<dbReference type="FunFam" id="3.30.450.20:FF:000099">
    <property type="entry name" value="Sensory box sensor histidine kinase"/>
    <property type="match status" value="1"/>
</dbReference>
<dbReference type="InterPro" id="IPR003594">
    <property type="entry name" value="HATPase_dom"/>
</dbReference>
<evidence type="ECO:0000256" key="4">
    <source>
        <dbReference type="ARBA" id="ARBA00022475"/>
    </source>
</evidence>
<feature type="transmembrane region" description="Helical" evidence="12">
    <location>
        <begin position="12"/>
        <end position="33"/>
    </location>
</feature>
<feature type="transmembrane region" description="Helical" evidence="12">
    <location>
        <begin position="269"/>
        <end position="288"/>
    </location>
</feature>
<feature type="domain" description="Histidine kinase" evidence="13">
    <location>
        <begin position="728"/>
        <end position="940"/>
    </location>
</feature>
<dbReference type="SMART" id="SM00091">
    <property type="entry name" value="PAS"/>
    <property type="match status" value="3"/>
</dbReference>
<dbReference type="Proteomes" id="UP000744980">
    <property type="component" value="Unassembled WGS sequence"/>
</dbReference>
<dbReference type="SUPFAM" id="SSF47384">
    <property type="entry name" value="Homodimeric domain of signal transducing histidine kinase"/>
    <property type="match status" value="1"/>
</dbReference>
<evidence type="ECO:0000256" key="1">
    <source>
        <dbReference type="ARBA" id="ARBA00000085"/>
    </source>
</evidence>
<dbReference type="NCBIfam" id="TIGR00229">
    <property type="entry name" value="sensory_box"/>
    <property type="match status" value="3"/>
</dbReference>
<dbReference type="PROSITE" id="PS50113">
    <property type="entry name" value="PAC"/>
    <property type="match status" value="3"/>
</dbReference>
<evidence type="ECO:0000256" key="3">
    <source>
        <dbReference type="ARBA" id="ARBA00012438"/>
    </source>
</evidence>
<dbReference type="Pfam" id="PF05231">
    <property type="entry name" value="MASE1"/>
    <property type="match status" value="1"/>
</dbReference>
<dbReference type="InterPro" id="IPR004358">
    <property type="entry name" value="Sig_transdc_His_kin-like_C"/>
</dbReference>
<keyword evidence="7 12" id="KW-0812">Transmembrane</keyword>
<dbReference type="InterPro" id="IPR013655">
    <property type="entry name" value="PAS_fold_3"/>
</dbReference>
<evidence type="ECO:0000259" key="14">
    <source>
        <dbReference type="PROSITE" id="PS50112"/>
    </source>
</evidence>
<dbReference type="SUPFAM" id="SSF55785">
    <property type="entry name" value="PYP-like sensor domain (PAS domain)"/>
    <property type="match status" value="3"/>
</dbReference>
<dbReference type="GO" id="GO:0000155">
    <property type="term" value="F:phosphorelay sensor kinase activity"/>
    <property type="evidence" value="ECO:0007669"/>
    <property type="project" value="InterPro"/>
</dbReference>
<accession>A0AAW4FKS0</accession>
<feature type="domain" description="PAS" evidence="14">
    <location>
        <begin position="309"/>
        <end position="387"/>
    </location>
</feature>
<reference evidence="16 17" key="1">
    <citation type="submission" date="2020-01" db="EMBL/GenBank/DDBJ databases">
        <title>Draft genome assembly of Ensifer adhaerens T173.</title>
        <authorList>
            <person name="Craig J.E."/>
            <person name="Stinchcombe J.R."/>
        </authorList>
    </citation>
    <scope>NUCLEOTIDE SEQUENCE [LARGE SCALE GENOMIC DNA]</scope>
    <source>
        <strain evidence="16 17">T173</strain>
    </source>
</reference>
<feature type="transmembrane region" description="Helical" evidence="12">
    <location>
        <begin position="157"/>
        <end position="177"/>
    </location>
</feature>
<proteinExistence type="predicted"/>
<keyword evidence="5" id="KW-0597">Phosphoprotein</keyword>
<sequence>MMSVRSHRPQALHAGLFVAAYVAGSGFAHLLAIIPGTGISIWPPSGLFLATLVLASQRSWPWWILVGLTGELLGNLAWFHNSIPVATLIYVGNACEAAFGAWLLKRFCGEPVRLETLREVLALLVLGASVAPILSATVGSATLAWFDIQAFATAWPLWWIGDATGVAIIAPLALVVFQNWRGKSEFLAARWTEVCALALVFLGIAALSLSGFLPYAYIIMPPLLWVAVRFEFKGTVLALSFLALITAAFTISGTSQFAGDAESQQHKQIMLQLFLGISAFSALVVAAISRQHQLALVTLRRSVETLRERERELSQLVDLVPVQIRRLTPEGQPIFFNRRLLDFFGLSDVNQLDRPGISRLSAAIHSLVHPEDATRLFDAVRNSLVTGEPYSMKYRMRRADGAYRWVDGRAEALRDDDGTIVQWLVISLDIDDEVRAQEALRDSERQLRRLVDAVPAQIWCSNTEGDPTYVNKRLRDFIGFDLEDFDSPDEPRGEVARRQQVHPDDLVAVRDHLAKCRRTGQAFVMRYRMRRADGTYRWVEGRSEPFRDEDGSILQWYGVLLDIDDQVQAEAALRERERFLWQLVETLPLMIDCAAPDGEPIFRGQGLREFLGYELQALDGSGKSRLEGTLDAGVHPDDVEGVKQQYARCLASGEPYARRHRLRRFDGEYRWVETRAAPMRDASGAIIQWNVIYLDIDGEVKAQENLRMAQEGLARAAQAASLAELSASIAHEVSQPLSAIVNSTDACVRWLDADPPNVERARKSAERIIRSANSAAEVVRRIRALFQHSMDVRDATSLEGIIDEVADLVAAEASRQRIRVQVEIESSQQLVAFDRVQIQQVLMNLVQNGLDAMVSAPDDRLLEIRVYRKDDEVFTEVIDRGGGIEFPERIFDPFFTTKERGMGMGLAICRSIVEAHGGKLWAEQNEPRGARFIFTLPAAAMASAGSGAGSNESHSIVEKLSEGVP</sequence>
<evidence type="ECO:0000259" key="13">
    <source>
        <dbReference type="PROSITE" id="PS50109"/>
    </source>
</evidence>
<dbReference type="EC" id="2.7.13.3" evidence="3"/>
<dbReference type="AlphaFoldDB" id="A0AAW4FKS0"/>
<keyword evidence="9 12" id="KW-1133">Transmembrane helix</keyword>
<feature type="transmembrane region" description="Helical" evidence="12">
    <location>
        <begin position="237"/>
        <end position="257"/>
    </location>
</feature>
<evidence type="ECO:0000256" key="10">
    <source>
        <dbReference type="ARBA" id="ARBA00023136"/>
    </source>
</evidence>
<name>A0AAW4FKS0_9HYPH</name>
<evidence type="ECO:0000256" key="9">
    <source>
        <dbReference type="ARBA" id="ARBA00022989"/>
    </source>
</evidence>
<evidence type="ECO:0000259" key="15">
    <source>
        <dbReference type="PROSITE" id="PS50113"/>
    </source>
</evidence>
<dbReference type="InterPro" id="IPR007895">
    <property type="entry name" value="MASE1"/>
</dbReference>
<feature type="domain" description="PAC" evidence="15">
    <location>
        <begin position="390"/>
        <end position="442"/>
    </location>
</feature>
<dbReference type="InterPro" id="IPR003661">
    <property type="entry name" value="HisK_dim/P_dom"/>
</dbReference>
<evidence type="ECO:0000256" key="8">
    <source>
        <dbReference type="ARBA" id="ARBA00022777"/>
    </source>
</evidence>
<dbReference type="RefSeq" id="WP_203528411.1">
    <property type="nucleotide sequence ID" value="NZ_CP083373.1"/>
</dbReference>
<comment type="caution">
    <text evidence="16">The sequence shown here is derived from an EMBL/GenBank/DDBJ whole genome shotgun (WGS) entry which is preliminary data.</text>
</comment>
<dbReference type="PROSITE" id="PS50112">
    <property type="entry name" value="PAS"/>
    <property type="match status" value="3"/>
</dbReference>
<dbReference type="PANTHER" id="PTHR43304:SF1">
    <property type="entry name" value="PAC DOMAIN-CONTAINING PROTEIN"/>
    <property type="match status" value="1"/>
</dbReference>
<organism evidence="16 17">
    <name type="scientific">Ensifer canadensis</name>
    <dbReference type="NCBI Taxonomy" id="555315"/>
    <lineage>
        <taxon>Bacteria</taxon>
        <taxon>Pseudomonadati</taxon>
        <taxon>Pseudomonadota</taxon>
        <taxon>Alphaproteobacteria</taxon>
        <taxon>Hyphomicrobiales</taxon>
        <taxon>Rhizobiaceae</taxon>
        <taxon>Sinorhizobium/Ensifer group</taxon>
        <taxon>Ensifer</taxon>
    </lineage>
</organism>
<feature type="domain" description="PAC" evidence="15">
    <location>
        <begin position="523"/>
        <end position="575"/>
    </location>
</feature>
<dbReference type="InterPro" id="IPR000014">
    <property type="entry name" value="PAS"/>
</dbReference>
<dbReference type="InterPro" id="IPR005467">
    <property type="entry name" value="His_kinase_dom"/>
</dbReference>
<keyword evidence="4" id="KW-1003">Cell membrane</keyword>
<keyword evidence="17" id="KW-1185">Reference proteome</keyword>
<dbReference type="InterPro" id="IPR052162">
    <property type="entry name" value="Sensor_kinase/Photoreceptor"/>
</dbReference>
<evidence type="ECO:0000256" key="6">
    <source>
        <dbReference type="ARBA" id="ARBA00022679"/>
    </source>
</evidence>
<dbReference type="Pfam" id="PF00512">
    <property type="entry name" value="HisKA"/>
    <property type="match status" value="1"/>
</dbReference>
<dbReference type="Gene3D" id="1.10.287.130">
    <property type="match status" value="1"/>
</dbReference>
<keyword evidence="6" id="KW-0808">Transferase</keyword>
<feature type="transmembrane region" description="Helical" evidence="12">
    <location>
        <begin position="85"/>
        <end position="104"/>
    </location>
</feature>
<feature type="domain" description="PAS" evidence="14">
    <location>
        <begin position="443"/>
        <end position="520"/>
    </location>
</feature>
<evidence type="ECO:0000256" key="2">
    <source>
        <dbReference type="ARBA" id="ARBA00004651"/>
    </source>
</evidence>
<dbReference type="PROSITE" id="PS50109">
    <property type="entry name" value="HIS_KIN"/>
    <property type="match status" value="1"/>
</dbReference>
<dbReference type="InterPro" id="IPR036890">
    <property type="entry name" value="HATPase_C_sf"/>
</dbReference>
<evidence type="ECO:0000256" key="11">
    <source>
        <dbReference type="SAM" id="MobiDB-lite"/>
    </source>
</evidence>
<dbReference type="SMART" id="SM00086">
    <property type="entry name" value="PAC"/>
    <property type="match status" value="3"/>
</dbReference>
<dbReference type="InterPro" id="IPR001610">
    <property type="entry name" value="PAC"/>
</dbReference>
<evidence type="ECO:0000256" key="7">
    <source>
        <dbReference type="ARBA" id="ARBA00022692"/>
    </source>
</evidence>
<dbReference type="InterPro" id="IPR035965">
    <property type="entry name" value="PAS-like_dom_sf"/>
</dbReference>
<dbReference type="CDD" id="cd00082">
    <property type="entry name" value="HisKA"/>
    <property type="match status" value="1"/>
</dbReference>
<feature type="transmembrane region" description="Helical" evidence="12">
    <location>
        <begin position="120"/>
        <end position="145"/>
    </location>
</feature>
<feature type="compositionally biased region" description="Basic and acidic residues" evidence="11">
    <location>
        <begin position="955"/>
        <end position="965"/>
    </location>
</feature>
<feature type="domain" description="PAC" evidence="15">
    <location>
        <begin position="656"/>
        <end position="708"/>
    </location>
</feature>
<evidence type="ECO:0000256" key="5">
    <source>
        <dbReference type="ARBA" id="ARBA00022553"/>
    </source>
</evidence>
<dbReference type="InterPro" id="IPR036097">
    <property type="entry name" value="HisK_dim/P_sf"/>
</dbReference>
<gene>
    <name evidence="16" type="ORF">GFB56_18395</name>
</gene>
<dbReference type="SUPFAM" id="SSF55874">
    <property type="entry name" value="ATPase domain of HSP90 chaperone/DNA topoisomerase II/histidine kinase"/>
    <property type="match status" value="1"/>
</dbReference>
<evidence type="ECO:0000313" key="17">
    <source>
        <dbReference type="Proteomes" id="UP000744980"/>
    </source>
</evidence>
<dbReference type="Gene3D" id="3.30.450.20">
    <property type="entry name" value="PAS domain"/>
    <property type="match status" value="3"/>
</dbReference>
<dbReference type="InterPro" id="IPR000700">
    <property type="entry name" value="PAS-assoc_C"/>
</dbReference>
<evidence type="ECO:0000256" key="12">
    <source>
        <dbReference type="SAM" id="Phobius"/>
    </source>
</evidence>
<dbReference type="CDD" id="cd00130">
    <property type="entry name" value="PAS"/>
    <property type="match status" value="3"/>
</dbReference>
<dbReference type="Gene3D" id="3.30.565.10">
    <property type="entry name" value="Histidine kinase-like ATPase, C-terminal domain"/>
    <property type="match status" value="1"/>
</dbReference>
<comment type="subcellular location">
    <subcellularLocation>
        <location evidence="2">Cell membrane</location>
        <topology evidence="2">Multi-pass membrane protein</topology>
    </subcellularLocation>
</comment>
<dbReference type="PRINTS" id="PR00344">
    <property type="entry name" value="BCTRLSENSOR"/>
</dbReference>
<dbReference type="GO" id="GO:0005886">
    <property type="term" value="C:plasma membrane"/>
    <property type="evidence" value="ECO:0007669"/>
    <property type="project" value="UniProtKB-SubCell"/>
</dbReference>
<evidence type="ECO:0000313" key="16">
    <source>
        <dbReference type="EMBL" id="MBM3092762.1"/>
    </source>
</evidence>